<dbReference type="Pfam" id="PF25917">
    <property type="entry name" value="BSH_RND"/>
    <property type="match status" value="1"/>
</dbReference>
<dbReference type="AlphaFoldDB" id="A0A4R3IBM7"/>
<dbReference type="GO" id="GO:0015562">
    <property type="term" value="F:efflux transmembrane transporter activity"/>
    <property type="evidence" value="ECO:0007669"/>
    <property type="project" value="TreeGrafter"/>
</dbReference>
<keyword evidence="7" id="KW-1185">Reference proteome</keyword>
<feature type="coiled-coil region" evidence="2">
    <location>
        <begin position="234"/>
        <end position="268"/>
    </location>
</feature>
<dbReference type="PANTHER" id="PTHR30469:SF15">
    <property type="entry name" value="HLYD FAMILY OF SECRETION PROTEINS"/>
    <property type="match status" value="1"/>
</dbReference>
<organism evidence="6 7">
    <name type="scientific">Reinekea marinisedimentorum</name>
    <dbReference type="NCBI Taxonomy" id="230495"/>
    <lineage>
        <taxon>Bacteria</taxon>
        <taxon>Pseudomonadati</taxon>
        <taxon>Pseudomonadota</taxon>
        <taxon>Gammaproteobacteria</taxon>
        <taxon>Oceanospirillales</taxon>
        <taxon>Saccharospirillaceae</taxon>
        <taxon>Reinekea</taxon>
    </lineage>
</organism>
<dbReference type="SUPFAM" id="SSF111369">
    <property type="entry name" value="HlyD-like secretion proteins"/>
    <property type="match status" value="1"/>
</dbReference>
<accession>A0A4R3IBM7</accession>
<proteinExistence type="inferred from homology"/>
<gene>
    <name evidence="6" type="ORF">BCF53_101382</name>
</gene>
<feature type="compositionally biased region" description="Basic and acidic residues" evidence="3">
    <location>
        <begin position="52"/>
        <end position="68"/>
    </location>
</feature>
<evidence type="ECO:0000259" key="5">
    <source>
        <dbReference type="Pfam" id="PF25917"/>
    </source>
</evidence>
<evidence type="ECO:0000256" key="1">
    <source>
        <dbReference type="ARBA" id="ARBA00009477"/>
    </source>
</evidence>
<protein>
    <submittedName>
        <fullName evidence="6">CusB/HlyD membrane fusion family barrel-sandwich protein</fullName>
    </submittedName>
</protein>
<evidence type="ECO:0000256" key="3">
    <source>
        <dbReference type="SAM" id="MobiDB-lite"/>
    </source>
</evidence>
<dbReference type="Gene3D" id="2.40.50.100">
    <property type="match status" value="1"/>
</dbReference>
<keyword evidence="2" id="KW-0175">Coiled coil</keyword>
<dbReference type="PANTHER" id="PTHR30469">
    <property type="entry name" value="MULTIDRUG RESISTANCE PROTEIN MDTA"/>
    <property type="match status" value="1"/>
</dbReference>
<name>A0A4R3IBM7_9GAMM</name>
<dbReference type="RefSeq" id="WP_132699307.1">
    <property type="nucleotide sequence ID" value="NZ_SLZR01000001.1"/>
</dbReference>
<feature type="chain" id="PRO_5020901012" evidence="4">
    <location>
        <begin position="21"/>
        <end position="452"/>
    </location>
</feature>
<evidence type="ECO:0000313" key="6">
    <source>
        <dbReference type="EMBL" id="TCS44039.1"/>
    </source>
</evidence>
<dbReference type="Proteomes" id="UP000295793">
    <property type="component" value="Unassembled WGS sequence"/>
</dbReference>
<dbReference type="Gene3D" id="2.40.420.20">
    <property type="match status" value="1"/>
</dbReference>
<evidence type="ECO:0000256" key="4">
    <source>
        <dbReference type="SAM" id="SignalP"/>
    </source>
</evidence>
<dbReference type="OrthoDB" id="8524475at2"/>
<reference evidence="6 7" key="1">
    <citation type="submission" date="2019-03" db="EMBL/GenBank/DDBJ databases">
        <title>Genomic Encyclopedia of Archaeal and Bacterial Type Strains, Phase II (KMG-II): from individual species to whole genera.</title>
        <authorList>
            <person name="Goeker M."/>
        </authorList>
    </citation>
    <scope>NUCLEOTIDE SEQUENCE [LARGE SCALE GENOMIC DNA]</scope>
    <source>
        <strain evidence="6 7">DSM 15388</strain>
    </source>
</reference>
<comment type="similarity">
    <text evidence="1">Belongs to the membrane fusion protein (MFP) (TC 8.A.1) family.</text>
</comment>
<evidence type="ECO:0000256" key="2">
    <source>
        <dbReference type="SAM" id="Coils"/>
    </source>
</evidence>
<dbReference type="InterPro" id="IPR058625">
    <property type="entry name" value="MdtA-like_BSH"/>
</dbReference>
<dbReference type="EMBL" id="SLZR01000001">
    <property type="protein sequence ID" value="TCS44039.1"/>
    <property type="molecule type" value="Genomic_DNA"/>
</dbReference>
<keyword evidence="4" id="KW-0732">Signal</keyword>
<feature type="region of interest" description="Disordered" evidence="3">
    <location>
        <begin position="28"/>
        <end position="80"/>
    </location>
</feature>
<evidence type="ECO:0000313" key="7">
    <source>
        <dbReference type="Proteomes" id="UP000295793"/>
    </source>
</evidence>
<dbReference type="GO" id="GO:1990281">
    <property type="term" value="C:efflux pump complex"/>
    <property type="evidence" value="ECO:0007669"/>
    <property type="project" value="TreeGrafter"/>
</dbReference>
<feature type="signal peptide" evidence="4">
    <location>
        <begin position="1"/>
        <end position="20"/>
    </location>
</feature>
<feature type="domain" description="Multidrug resistance protein MdtA-like barrel-sandwich hybrid" evidence="5">
    <location>
        <begin position="114"/>
        <end position="293"/>
    </location>
</feature>
<comment type="caution">
    <text evidence="6">The sequence shown here is derived from an EMBL/GenBank/DDBJ whole genome shotgun (WGS) entry which is preliminary data.</text>
</comment>
<dbReference type="Gene3D" id="1.10.287.470">
    <property type="entry name" value="Helix hairpin bin"/>
    <property type="match status" value="1"/>
</dbReference>
<dbReference type="Gene3D" id="2.40.30.170">
    <property type="match status" value="1"/>
</dbReference>
<sequence length="452" mass="48946">MLKKVVVPVLILLVAFGAYKLMNADDAPKAKPGNAQAQSTQTEKADAGQIPKEGDENKDGEEKKEEQPASRGRGPMGTGVLARQGATSVEVLAAKPAIRRGQVQLFGTVEARQQATITATSTAEVISLNVNEGDKVSKGQSLLTLSADSAQETLQQRKSALAELEAGIRIQELKHKNDLASLEIDKELLAISKKSVDRFSSLNSQQLSSSSDYEDTLRTYQSQLLSVQARELTIAQYEDTRQQLLAQRESLQSQIRQAQELVDDLNVHAPFDGIIAKIDIVAGQELRSGETIAQIYNPSALAVYVRVPMRYRLDLLPISDIKAIDRNGQAWQARSIRPINETGAQRLTLEPVAGSTNTHLPGSHVSVTVSYPIAQPTVEVPFTAVYDQQRIYVAEQGALRATDIEILGNTKTGYLIAADAITEGESIVTTRLKNPLTGMTVSVARANTGAKP</sequence>